<dbReference type="EMBL" id="AP023440">
    <property type="protein sequence ID" value="BCL25786.1"/>
    <property type="molecule type" value="Genomic_DNA"/>
</dbReference>
<evidence type="ECO:0000313" key="1">
    <source>
        <dbReference type="EMBL" id="BCL25786.1"/>
    </source>
</evidence>
<evidence type="ECO:0000313" key="2">
    <source>
        <dbReference type="Proteomes" id="UP000516444"/>
    </source>
</evidence>
<protein>
    <submittedName>
        <fullName evidence="1">Uncharacterized protein</fullName>
    </submittedName>
</protein>
<accession>A0A7G1NW10</accession>
<dbReference type="Proteomes" id="UP000516444">
    <property type="component" value="Chromosome"/>
</dbReference>
<proteinExistence type="predicted"/>
<gene>
    <name evidence="1" type="ORF">GCM10017557_06450</name>
</gene>
<dbReference type="RefSeq" id="WP_246595997.1">
    <property type="nucleotide sequence ID" value="NZ_AP023440.1"/>
</dbReference>
<dbReference type="KEGG" id="sgm:GCM10017557_06450"/>
<sequence>MGASIRHGTRRTRGGGAVLECDSIEEAVEAAVGAVEVRAFREDEDAEGEIRRLDAELTWNSSTSGA</sequence>
<dbReference type="AlphaFoldDB" id="A0A7G1NW10"/>
<reference evidence="1 2" key="1">
    <citation type="journal article" date="2014" name="Int. J. Syst. Evol. Microbiol.">
        <title>Complete genome sequence of Corynebacterium casei LMG S-19264T (=DSM 44701T), isolated from a smear-ripened cheese.</title>
        <authorList>
            <consortium name="US DOE Joint Genome Institute (JGI-PGF)"/>
            <person name="Walter F."/>
            <person name="Albersmeier A."/>
            <person name="Kalinowski J."/>
            <person name="Ruckert C."/>
        </authorList>
    </citation>
    <scope>NUCLEOTIDE SEQUENCE [LARGE SCALE GENOMIC DNA]</scope>
    <source>
        <strain evidence="1 2">JCM 4677</strain>
    </source>
</reference>
<organism evidence="1 2">
    <name type="scientific">Streptomyces aurantiacus</name>
    <dbReference type="NCBI Taxonomy" id="47760"/>
    <lineage>
        <taxon>Bacteria</taxon>
        <taxon>Bacillati</taxon>
        <taxon>Actinomycetota</taxon>
        <taxon>Actinomycetes</taxon>
        <taxon>Kitasatosporales</taxon>
        <taxon>Streptomycetaceae</taxon>
        <taxon>Streptomyces</taxon>
        <taxon>Streptomyces aurantiacus group</taxon>
    </lineage>
</organism>
<name>A0A7G1NW10_9ACTN</name>
<keyword evidence="2" id="KW-1185">Reference proteome</keyword>